<evidence type="ECO:0000313" key="5">
    <source>
        <dbReference type="Proteomes" id="UP000444721"/>
    </source>
</evidence>
<reference evidence="4 5" key="1">
    <citation type="journal article" date="2019" name="Sci. Rep.">
        <title>Nanopore sequencing improves the draft genome of the human pathogenic amoeba Naegleria fowleri.</title>
        <authorList>
            <person name="Liechti N."/>
            <person name="Schurch N."/>
            <person name="Bruggmann R."/>
            <person name="Wittwer M."/>
        </authorList>
    </citation>
    <scope>NUCLEOTIDE SEQUENCE [LARGE SCALE GENOMIC DNA]</scope>
    <source>
        <strain evidence="4 5">ATCC 30894</strain>
    </source>
</reference>
<protein>
    <submittedName>
        <fullName evidence="4">Uncharacterized protein</fullName>
    </submittedName>
</protein>
<gene>
    <name evidence="4" type="ORF">FDP41_011119</name>
</gene>
<keyword evidence="3" id="KW-0732">Signal</keyword>
<dbReference type="RefSeq" id="XP_044567854.1">
    <property type="nucleotide sequence ID" value="XM_044701493.1"/>
</dbReference>
<dbReference type="OrthoDB" id="10458176at2759"/>
<evidence type="ECO:0000256" key="2">
    <source>
        <dbReference type="SAM" id="Phobius"/>
    </source>
</evidence>
<name>A0A6A5C7N0_NAEFO</name>
<dbReference type="VEuPathDB" id="AmoebaDB:NF0112520"/>
<dbReference type="GeneID" id="68118334"/>
<dbReference type="VEuPathDB" id="AmoebaDB:NfTy_017130"/>
<feature type="region of interest" description="Disordered" evidence="1">
    <location>
        <begin position="361"/>
        <end position="397"/>
    </location>
</feature>
<keyword evidence="2" id="KW-0812">Transmembrane</keyword>
<feature type="chain" id="PRO_5025624956" evidence="3">
    <location>
        <begin position="31"/>
        <end position="397"/>
    </location>
</feature>
<dbReference type="VEuPathDB" id="AmoebaDB:FDP41_011119"/>
<comment type="caution">
    <text evidence="4">The sequence shown here is derived from an EMBL/GenBank/DDBJ whole genome shotgun (WGS) entry which is preliminary data.</text>
</comment>
<accession>A0A6A5C7N0</accession>
<feature type="compositionally biased region" description="Acidic residues" evidence="1">
    <location>
        <begin position="387"/>
        <end position="397"/>
    </location>
</feature>
<evidence type="ECO:0000256" key="3">
    <source>
        <dbReference type="SAM" id="SignalP"/>
    </source>
</evidence>
<feature type="signal peptide" evidence="3">
    <location>
        <begin position="1"/>
        <end position="30"/>
    </location>
</feature>
<keyword evidence="2" id="KW-0472">Membrane</keyword>
<keyword evidence="5" id="KW-1185">Reference proteome</keyword>
<organism evidence="4 5">
    <name type="scientific">Naegleria fowleri</name>
    <name type="common">Brain eating amoeba</name>
    <dbReference type="NCBI Taxonomy" id="5763"/>
    <lineage>
        <taxon>Eukaryota</taxon>
        <taxon>Discoba</taxon>
        <taxon>Heterolobosea</taxon>
        <taxon>Tetramitia</taxon>
        <taxon>Eutetramitia</taxon>
        <taxon>Vahlkampfiidae</taxon>
        <taxon>Naegleria</taxon>
    </lineage>
</organism>
<sequence length="397" mass="43351">MRSSSTRFVFVTLAVVVLVMMMTMIDTTQGLKLKVGNIGKAIGKVVKEVEKDAGKVIKEAEKVVLKGLKALESVGASCKYSNTPGEKRFECDVGFKQKLLNKLHLNAAVWLDFNIDQMKIDVGVQVGGKTLLHKSMGLHIPSLCVDVIPEVGLCLKFEHFAADAKKDCLSGHLDLYFEALGEKLKVFDQAVGFHADKGTLAAEDSVVYSLVVTPEKELGVTYTSTGIVNVVVSWPSLQSSTSPIAYEQETLNASIPFIRKAVQTTEYNVTIRGGLNNGGVNSTYTLKISNALPELEAWAYVVIVIGVLIGVLLLIGVFWGVLFLVIKILEHHINQDNVHSKGSIKEEASVSSLQQSGQLSSYEMKECATTATSQHQHGPFWEPTRNEEEEEQPTGNI</sequence>
<proteinExistence type="predicted"/>
<feature type="transmembrane region" description="Helical" evidence="2">
    <location>
        <begin position="297"/>
        <end position="326"/>
    </location>
</feature>
<evidence type="ECO:0000313" key="4">
    <source>
        <dbReference type="EMBL" id="KAF0983141.1"/>
    </source>
</evidence>
<keyword evidence="2" id="KW-1133">Transmembrane helix</keyword>
<evidence type="ECO:0000256" key="1">
    <source>
        <dbReference type="SAM" id="MobiDB-lite"/>
    </source>
</evidence>
<dbReference type="Proteomes" id="UP000444721">
    <property type="component" value="Unassembled WGS sequence"/>
</dbReference>
<dbReference type="EMBL" id="VFQX01000007">
    <property type="protein sequence ID" value="KAF0983141.1"/>
    <property type="molecule type" value="Genomic_DNA"/>
</dbReference>
<dbReference type="AlphaFoldDB" id="A0A6A5C7N0"/>